<dbReference type="PANTHER" id="PTHR31941">
    <property type="entry name" value="CYTOSKELETAL SIGNALING PROTEIN SLM1"/>
    <property type="match status" value="1"/>
</dbReference>
<feature type="domain" description="PH" evidence="3">
    <location>
        <begin position="394"/>
        <end position="497"/>
    </location>
</feature>
<dbReference type="SUPFAM" id="SSF50729">
    <property type="entry name" value="PH domain-like"/>
    <property type="match status" value="1"/>
</dbReference>
<dbReference type="CDD" id="cd13311">
    <property type="entry name" value="PH_Slm1"/>
    <property type="match status" value="1"/>
</dbReference>
<reference evidence="4 5" key="1">
    <citation type="submission" date="2018-05" db="EMBL/GenBank/DDBJ databases">
        <title>Genome sequencing and assembly of the regulated plant pathogen Lachnellula willkommii and related sister species for the development of diagnostic species identification markers.</title>
        <authorList>
            <person name="Giroux E."/>
            <person name="Bilodeau G."/>
        </authorList>
    </citation>
    <scope>NUCLEOTIDE SEQUENCE [LARGE SCALE GENOMIC DNA]</scope>
    <source>
        <strain evidence="4 5">CBS 185.66</strain>
    </source>
</reference>
<organism evidence="4 5">
    <name type="scientific">Lachnellula hyalina</name>
    <dbReference type="NCBI Taxonomy" id="1316788"/>
    <lineage>
        <taxon>Eukaryota</taxon>
        <taxon>Fungi</taxon>
        <taxon>Dikarya</taxon>
        <taxon>Ascomycota</taxon>
        <taxon>Pezizomycotina</taxon>
        <taxon>Leotiomycetes</taxon>
        <taxon>Helotiales</taxon>
        <taxon>Lachnaceae</taxon>
        <taxon>Lachnellula</taxon>
    </lineage>
</organism>
<protein>
    <submittedName>
        <fullName evidence="4">Phosphatidylinositol 4,5-bisphosphate-binding protein</fullName>
    </submittedName>
</protein>
<dbReference type="Pfam" id="PF20399">
    <property type="entry name" value="PH_20"/>
    <property type="match status" value="1"/>
</dbReference>
<feature type="region of interest" description="Disordered" evidence="2">
    <location>
        <begin position="1"/>
        <end position="121"/>
    </location>
</feature>
<dbReference type="InterPro" id="IPR046869">
    <property type="entry name" value="SLM1/RGC1-like_PH"/>
</dbReference>
<dbReference type="InterPro" id="IPR001849">
    <property type="entry name" value="PH_domain"/>
</dbReference>
<evidence type="ECO:0000256" key="2">
    <source>
        <dbReference type="SAM" id="MobiDB-lite"/>
    </source>
</evidence>
<dbReference type="AlphaFoldDB" id="A0A8H8R137"/>
<proteinExistence type="predicted"/>
<dbReference type="InterPro" id="IPR011993">
    <property type="entry name" value="PH-like_dom_sf"/>
</dbReference>
<feature type="compositionally biased region" description="Polar residues" evidence="2">
    <location>
        <begin position="1"/>
        <end position="16"/>
    </location>
</feature>
<sequence length="829" mass="89758">MTALNGSSVPAPSQAQLDRGYGPVSNATDFGSTPANHIESSPLSQSVAQQNGGRFNEDFDASQRGSSIIDYPTQRSDSVLSQGDTLIPSRGGTLKKKASLRKTGSLKRSGSRRSSRAGSVRSLVLQPGAEADEAHSAFFSPVPTTGNPTEILSARFQAWRKVLKDLIAYFREIQGSYEHRAKSILKISNVINNTAAPSVFLQSGGIDDAVQVLRTYHKSSIAEANKSREIESDVILALIGLRNDLNQKIKEIKNLSGDFKNSVDKEMDNTRKAVNGLQDSLGQADVDPAQMTGKQDPYLLKLAVDRQVEKQIDEENYLHQAYLNLEASGRELESIVVGEIQKSYNAYAGILRREADGAYNTVEELRTGPIAMPKDHEWNEFVQNDEHFIDPRLPDIREGLMERKSKYLKSYTPGWYVLTPTHLHEFKSADKAQAPIMSLYLPEQKLGSQSSAGASSNKFMLKGRQTGAMHRGHSWVFRCESFETMLAWVSDLKTLTEKSPQERNAFVRQHARSVSGSSQRAASISSDGVMDEEDEEPFSATASSVLASGPKQDASPRRPQAGGRFPSDIQVNTQRGLQAPLSPSSGSSSLGDVQGHNVAAASALPGSGVGAHYSPTATYGEDLTSPTHAAQVNQYAMEDHVNPYTARPLSSHNVHQRPDSSVLPEVVGTGLGGAALGVAGTQVYHQHKGNEAKEAAYNRQQEERAAVEASMVAAPDTFEQQSEQNAAREAALYAAPDANLAPIPSNEQMMSGGRSEADLTTSTLNSDAYPERATVGPQTQDVPNPLETVFRPLVDETARPTIAAGQNHQSVQSISQLHVPGEFPRGNKA</sequence>
<dbReference type="EMBL" id="QGMH01000069">
    <property type="protein sequence ID" value="TVY26459.1"/>
    <property type="molecule type" value="Genomic_DNA"/>
</dbReference>
<feature type="compositionally biased region" description="Low complexity" evidence="2">
    <location>
        <begin position="512"/>
        <end position="526"/>
    </location>
</feature>
<dbReference type="Gene3D" id="2.30.29.30">
    <property type="entry name" value="Pleckstrin-homology domain (PH domain)/Phosphotyrosine-binding domain (PTB)"/>
    <property type="match status" value="1"/>
</dbReference>
<dbReference type="Proteomes" id="UP000431533">
    <property type="component" value="Unassembled WGS sequence"/>
</dbReference>
<dbReference type="PROSITE" id="PS50003">
    <property type="entry name" value="PH_DOMAIN"/>
    <property type="match status" value="1"/>
</dbReference>
<dbReference type="RefSeq" id="XP_031005247.1">
    <property type="nucleotide sequence ID" value="XM_031148544.1"/>
</dbReference>
<dbReference type="InterPro" id="IPR043453">
    <property type="entry name" value="Slm1_PH"/>
</dbReference>
<dbReference type="Gene3D" id="1.20.1270.60">
    <property type="entry name" value="Arfaptin homology (AH) domain/BAR domain"/>
    <property type="match status" value="1"/>
</dbReference>
<dbReference type="OrthoDB" id="5598057at2759"/>
<keyword evidence="1" id="KW-0597">Phosphoprotein</keyword>
<evidence type="ECO:0000259" key="3">
    <source>
        <dbReference type="PROSITE" id="PS50003"/>
    </source>
</evidence>
<feature type="compositionally biased region" description="Polar residues" evidence="2">
    <location>
        <begin position="73"/>
        <end position="84"/>
    </location>
</feature>
<evidence type="ECO:0000313" key="5">
    <source>
        <dbReference type="Proteomes" id="UP000431533"/>
    </source>
</evidence>
<dbReference type="InterPro" id="IPR046868">
    <property type="entry name" value="BAR_4"/>
</dbReference>
<evidence type="ECO:0000313" key="4">
    <source>
        <dbReference type="EMBL" id="TVY26459.1"/>
    </source>
</evidence>
<feature type="compositionally biased region" description="Polar residues" evidence="2">
    <location>
        <begin position="25"/>
        <end position="53"/>
    </location>
</feature>
<dbReference type="PANTHER" id="PTHR31941:SF16">
    <property type="entry name" value="PHOSPHATIDYLINOSITOL 4,5-BISPHOSPHATE-BINDING PROTEIN SLM1-RELATED"/>
    <property type="match status" value="1"/>
</dbReference>
<feature type="region of interest" description="Disordered" evidence="2">
    <location>
        <begin position="803"/>
        <end position="829"/>
    </location>
</feature>
<keyword evidence="5" id="KW-1185">Reference proteome</keyword>
<dbReference type="SMART" id="SM00233">
    <property type="entry name" value="PH"/>
    <property type="match status" value="1"/>
</dbReference>
<dbReference type="InterPro" id="IPR027267">
    <property type="entry name" value="AH/BAR_dom_sf"/>
</dbReference>
<feature type="compositionally biased region" description="Polar residues" evidence="2">
    <location>
        <begin position="804"/>
        <end position="816"/>
    </location>
</feature>
<name>A0A8H8R137_9HELO</name>
<dbReference type="GeneID" id="41983773"/>
<gene>
    <name evidence="4" type="primary">SLM1</name>
    <name evidence="4" type="ORF">LHYA1_G003575</name>
</gene>
<dbReference type="Pfam" id="PF20400">
    <property type="entry name" value="BAR_4"/>
    <property type="match status" value="1"/>
</dbReference>
<accession>A0A8H8R137</accession>
<comment type="caution">
    <text evidence="4">The sequence shown here is derived from an EMBL/GenBank/DDBJ whole genome shotgun (WGS) entry which is preliminary data.</text>
</comment>
<feature type="region of interest" description="Disordered" evidence="2">
    <location>
        <begin position="507"/>
        <end position="568"/>
    </location>
</feature>
<evidence type="ECO:0000256" key="1">
    <source>
        <dbReference type="ARBA" id="ARBA00022553"/>
    </source>
</evidence>